<accession>F0R6L6</accession>
<evidence type="ECO:0000313" key="3">
    <source>
        <dbReference type="Proteomes" id="UP000007486"/>
    </source>
</evidence>
<protein>
    <submittedName>
        <fullName evidence="2">Uncharacterized protein</fullName>
    </submittedName>
</protein>
<reference evidence="2 3" key="1">
    <citation type="journal article" date="2011" name="Stand. Genomic Sci.">
        <title>Complete genome sequence of Bacteroides salanitronis type strain (BL78).</title>
        <authorList>
            <person name="Gronow S."/>
            <person name="Held B."/>
            <person name="Lucas S."/>
            <person name="Lapidus A."/>
            <person name="Del Rio T.G."/>
            <person name="Nolan M."/>
            <person name="Tice H."/>
            <person name="Deshpande S."/>
            <person name="Cheng J.F."/>
            <person name="Pitluck S."/>
            <person name="Liolios K."/>
            <person name="Pagani I."/>
            <person name="Ivanova N."/>
            <person name="Mavromatis K."/>
            <person name="Pati A."/>
            <person name="Tapia R."/>
            <person name="Han C."/>
            <person name="Goodwin L."/>
            <person name="Chen A."/>
            <person name="Palaniappan K."/>
            <person name="Land M."/>
            <person name="Hauser L."/>
            <person name="Chang Y.J."/>
            <person name="Jeffries C.D."/>
            <person name="Brambilla E.M."/>
            <person name="Rohde M."/>
            <person name="Goker M."/>
            <person name="Detter J.C."/>
            <person name="Woyke T."/>
            <person name="Bristow J."/>
            <person name="Markowitz V."/>
            <person name="Hugenholtz P."/>
            <person name="Kyrpides N.C."/>
            <person name="Klenk H.P."/>
            <person name="Eisen J.A."/>
        </authorList>
    </citation>
    <scope>NUCLEOTIDE SEQUENCE [LARGE SCALE GENOMIC DNA]</scope>
    <source>
        <strain evidence="2 3">DSM 18170</strain>
    </source>
</reference>
<dbReference type="STRING" id="667015.Bacsa_2356"/>
<dbReference type="AlphaFoldDB" id="F0R6L6"/>
<sequence length="249" mass="29141">MKTYILSILDSLKQINETLDAKAALYNKSWLVFNDTGIKEVYIFQKDGTLLDSVNGRVIEGSWQYIKENRTLLISIMGNSYMFHPLFMDDIVLALQMDGTKECCFMIDESNAMIFLPKTLNELNEYLQKKVLNFEYESQQEKEQKDKWQKQQQEKEEIENLLKHDIIYTKYISRDKNYAIGTFTAMISSIFIPLILYYYEFTNSVPFLTGICILCIVLAAVFLRLSFSAEKQANDIKKKVIEKYHKSKT</sequence>
<dbReference type="eggNOG" id="ENOG50334B2">
    <property type="taxonomic scope" value="Bacteria"/>
</dbReference>
<organism evidence="2 3">
    <name type="scientific">Phocaeicola salanitronis (strain DSM 18170 / JCM 13657 / CCUG 60908 / BL78)</name>
    <name type="common">Bacteroides salanitronis</name>
    <dbReference type="NCBI Taxonomy" id="667015"/>
    <lineage>
        <taxon>Bacteria</taxon>
        <taxon>Pseudomonadati</taxon>
        <taxon>Bacteroidota</taxon>
        <taxon>Bacteroidia</taxon>
        <taxon>Bacteroidales</taxon>
        <taxon>Bacteroidaceae</taxon>
        <taxon>Phocaeicola</taxon>
    </lineage>
</organism>
<name>F0R6L6_PHOSB</name>
<keyword evidence="1" id="KW-0812">Transmembrane</keyword>
<gene>
    <name evidence="2" type="ordered locus">Bacsa_2356</name>
</gene>
<feature type="transmembrane region" description="Helical" evidence="1">
    <location>
        <begin position="178"/>
        <end position="199"/>
    </location>
</feature>
<dbReference type="EMBL" id="CP002530">
    <property type="protein sequence ID" value="ADY36904.1"/>
    <property type="molecule type" value="Genomic_DNA"/>
</dbReference>
<dbReference type="HOGENOM" id="CLU_094478_0_0_10"/>
<keyword evidence="3" id="KW-1185">Reference proteome</keyword>
<dbReference type="RefSeq" id="WP_013618331.1">
    <property type="nucleotide sequence ID" value="NC_015164.1"/>
</dbReference>
<keyword evidence="1" id="KW-1133">Transmembrane helix</keyword>
<dbReference type="OrthoDB" id="1424919at2"/>
<proteinExistence type="predicted"/>
<keyword evidence="1" id="KW-0472">Membrane</keyword>
<dbReference type="Proteomes" id="UP000007486">
    <property type="component" value="Chromosome"/>
</dbReference>
<dbReference type="KEGG" id="bsa:Bacsa_2356"/>
<evidence type="ECO:0000313" key="2">
    <source>
        <dbReference type="EMBL" id="ADY36904.1"/>
    </source>
</evidence>
<evidence type="ECO:0000256" key="1">
    <source>
        <dbReference type="SAM" id="Phobius"/>
    </source>
</evidence>
<feature type="transmembrane region" description="Helical" evidence="1">
    <location>
        <begin position="205"/>
        <end position="227"/>
    </location>
</feature>